<dbReference type="Gene3D" id="1.10.510.10">
    <property type="entry name" value="Transferase(Phosphotransferase) domain 1"/>
    <property type="match status" value="1"/>
</dbReference>
<dbReference type="PANTHER" id="PTHR47984">
    <property type="entry name" value="OS01G0323000 PROTEIN"/>
    <property type="match status" value="1"/>
</dbReference>
<evidence type="ECO:0000256" key="9">
    <source>
        <dbReference type="ARBA" id="ARBA00023136"/>
    </source>
</evidence>
<name>A0A426X6Q0_ENSVE</name>
<feature type="region of interest" description="Disordered" evidence="10">
    <location>
        <begin position="303"/>
        <end position="343"/>
    </location>
</feature>
<accession>A0A426X6Q0</accession>
<dbReference type="InterPro" id="IPR052232">
    <property type="entry name" value="RLK_Ser/Thr-Kinase"/>
</dbReference>
<dbReference type="AlphaFoldDB" id="A0A426X6Q0"/>
<keyword evidence="6" id="KW-0418">Kinase</keyword>
<sequence>MAGYSSPFLNDELSKRTVIFGLHMWVIIGIGVGAAFVLLLFLISLWLASRRSTAPAAIPNMSKEIQEIHVDPSRLPDAKLLGQPLQKPPPPETDPPRASVERQAPGPAAPETASPRDRPPAGVVAQQRIHVEIRKDHRITYPERPAVVVGGSSHASGESRSVEQASIAAPEVSHLGWGHWYTLRELEVSTNMFADENVIGEGGYGIVYHGTLEDNTQVNLVEWIKTMVTNRNSEGVLDPKLPEKPSSRALKKALLVALRCVDPDAQKRPKMGHVIHMLEVDDFPYRDVIIFFFQDRRAGRTYRDGPQEKARLLEKPALESGDSSGYESNSTANRTTRWRKQEN</sequence>
<dbReference type="EMBL" id="AMZH03025520">
    <property type="protein sequence ID" value="RRT35134.1"/>
    <property type="molecule type" value="Genomic_DNA"/>
</dbReference>
<reference evidence="12 13" key="1">
    <citation type="journal article" date="2014" name="Agronomy (Basel)">
        <title>A Draft Genome Sequence for Ensete ventricosum, the Drought-Tolerant Tree Against Hunger.</title>
        <authorList>
            <person name="Harrison J."/>
            <person name="Moore K.A."/>
            <person name="Paszkiewicz K."/>
            <person name="Jones T."/>
            <person name="Grant M."/>
            <person name="Ambacheew D."/>
            <person name="Muzemil S."/>
            <person name="Studholme D.J."/>
        </authorList>
    </citation>
    <scope>NUCLEOTIDE SEQUENCE [LARGE SCALE GENOMIC DNA]</scope>
</reference>
<dbReference type="PANTHER" id="PTHR47984:SF10">
    <property type="entry name" value="PROTEIN KINASE SUPERFAMILY PROTEIN"/>
    <property type="match status" value="1"/>
</dbReference>
<keyword evidence="7" id="KW-0067">ATP-binding</keyword>
<comment type="subcellular location">
    <subcellularLocation>
        <location evidence="1">Membrane</location>
        <topology evidence="1">Single-pass membrane protein</topology>
    </subcellularLocation>
</comment>
<feature type="transmembrane region" description="Helical" evidence="11">
    <location>
        <begin position="20"/>
        <end position="48"/>
    </location>
</feature>
<keyword evidence="9 11" id="KW-0472">Membrane</keyword>
<evidence type="ECO:0008006" key="14">
    <source>
        <dbReference type="Google" id="ProtNLM"/>
    </source>
</evidence>
<evidence type="ECO:0000256" key="8">
    <source>
        <dbReference type="ARBA" id="ARBA00022989"/>
    </source>
</evidence>
<proteinExistence type="predicted"/>
<keyword evidence="4 11" id="KW-0812">Transmembrane</keyword>
<dbReference type="SUPFAM" id="SSF56112">
    <property type="entry name" value="Protein kinase-like (PK-like)"/>
    <property type="match status" value="1"/>
</dbReference>
<dbReference type="Proteomes" id="UP000287651">
    <property type="component" value="Unassembled WGS sequence"/>
</dbReference>
<feature type="compositionally biased region" description="Polar residues" evidence="10">
    <location>
        <begin position="321"/>
        <end position="335"/>
    </location>
</feature>
<dbReference type="GO" id="GO:0016020">
    <property type="term" value="C:membrane"/>
    <property type="evidence" value="ECO:0007669"/>
    <property type="project" value="UniProtKB-SubCell"/>
</dbReference>
<evidence type="ECO:0000256" key="7">
    <source>
        <dbReference type="ARBA" id="ARBA00022840"/>
    </source>
</evidence>
<evidence type="ECO:0000256" key="2">
    <source>
        <dbReference type="ARBA" id="ARBA00022553"/>
    </source>
</evidence>
<keyword evidence="8 11" id="KW-1133">Transmembrane helix</keyword>
<evidence type="ECO:0000256" key="10">
    <source>
        <dbReference type="SAM" id="MobiDB-lite"/>
    </source>
</evidence>
<evidence type="ECO:0000313" key="13">
    <source>
        <dbReference type="Proteomes" id="UP000287651"/>
    </source>
</evidence>
<dbReference type="GO" id="GO:0005524">
    <property type="term" value="F:ATP binding"/>
    <property type="evidence" value="ECO:0007669"/>
    <property type="project" value="UniProtKB-KW"/>
</dbReference>
<evidence type="ECO:0000256" key="5">
    <source>
        <dbReference type="ARBA" id="ARBA00022741"/>
    </source>
</evidence>
<evidence type="ECO:0000256" key="6">
    <source>
        <dbReference type="ARBA" id="ARBA00022777"/>
    </source>
</evidence>
<keyword evidence="3" id="KW-0808">Transferase</keyword>
<evidence type="ECO:0000256" key="1">
    <source>
        <dbReference type="ARBA" id="ARBA00004167"/>
    </source>
</evidence>
<evidence type="ECO:0000256" key="11">
    <source>
        <dbReference type="SAM" id="Phobius"/>
    </source>
</evidence>
<keyword evidence="5" id="KW-0547">Nucleotide-binding</keyword>
<evidence type="ECO:0000256" key="3">
    <source>
        <dbReference type="ARBA" id="ARBA00022679"/>
    </source>
</evidence>
<feature type="compositionally biased region" description="Basic and acidic residues" evidence="10">
    <location>
        <begin position="303"/>
        <end position="317"/>
    </location>
</feature>
<gene>
    <name evidence="12" type="ORF">B296_00052942</name>
</gene>
<protein>
    <recommendedName>
        <fullName evidence="14">Serine-threonine/tyrosine-protein kinase catalytic domain-containing protein</fullName>
    </recommendedName>
</protein>
<dbReference type="InterPro" id="IPR011009">
    <property type="entry name" value="Kinase-like_dom_sf"/>
</dbReference>
<keyword evidence="2" id="KW-0597">Phosphoprotein</keyword>
<comment type="caution">
    <text evidence="12">The sequence shown here is derived from an EMBL/GenBank/DDBJ whole genome shotgun (WGS) entry which is preliminary data.</text>
</comment>
<dbReference type="GO" id="GO:0016301">
    <property type="term" value="F:kinase activity"/>
    <property type="evidence" value="ECO:0007669"/>
    <property type="project" value="UniProtKB-KW"/>
</dbReference>
<evidence type="ECO:0000313" key="12">
    <source>
        <dbReference type="EMBL" id="RRT35134.1"/>
    </source>
</evidence>
<organism evidence="12 13">
    <name type="scientific">Ensete ventricosum</name>
    <name type="common">Abyssinian banana</name>
    <name type="synonym">Musa ensete</name>
    <dbReference type="NCBI Taxonomy" id="4639"/>
    <lineage>
        <taxon>Eukaryota</taxon>
        <taxon>Viridiplantae</taxon>
        <taxon>Streptophyta</taxon>
        <taxon>Embryophyta</taxon>
        <taxon>Tracheophyta</taxon>
        <taxon>Spermatophyta</taxon>
        <taxon>Magnoliopsida</taxon>
        <taxon>Liliopsida</taxon>
        <taxon>Zingiberales</taxon>
        <taxon>Musaceae</taxon>
        <taxon>Ensete</taxon>
    </lineage>
</organism>
<feature type="region of interest" description="Disordered" evidence="10">
    <location>
        <begin position="77"/>
        <end position="124"/>
    </location>
</feature>
<evidence type="ECO:0000256" key="4">
    <source>
        <dbReference type="ARBA" id="ARBA00022692"/>
    </source>
</evidence>